<feature type="domain" description="Luciferase-like" evidence="5">
    <location>
        <begin position="25"/>
        <end position="339"/>
    </location>
</feature>
<dbReference type="Proteomes" id="UP000194000">
    <property type="component" value="Unassembled WGS sequence"/>
</dbReference>
<dbReference type="EMBL" id="LQOW01000028">
    <property type="protein sequence ID" value="ORV57892.1"/>
    <property type="molecule type" value="Genomic_DNA"/>
</dbReference>
<dbReference type="PANTHER" id="PTHR42847:SF4">
    <property type="entry name" value="ALKANESULFONATE MONOOXYGENASE-RELATED"/>
    <property type="match status" value="1"/>
</dbReference>
<keyword evidence="1" id="KW-0285">Flavoprotein</keyword>
<keyword evidence="3" id="KW-0560">Oxidoreductase</keyword>
<keyword evidence="2" id="KW-0288">FMN</keyword>
<dbReference type="InterPro" id="IPR050172">
    <property type="entry name" value="SsuD_RutA_monooxygenase"/>
</dbReference>
<keyword evidence="7" id="KW-1185">Reference proteome</keyword>
<evidence type="ECO:0000256" key="1">
    <source>
        <dbReference type="ARBA" id="ARBA00022630"/>
    </source>
</evidence>
<dbReference type="Pfam" id="PF00296">
    <property type="entry name" value="Bac_luciferase"/>
    <property type="match status" value="1"/>
</dbReference>
<dbReference type="GO" id="GO:0046306">
    <property type="term" value="P:alkanesulfonate catabolic process"/>
    <property type="evidence" value="ECO:0007669"/>
    <property type="project" value="TreeGrafter"/>
</dbReference>
<reference evidence="6 7" key="1">
    <citation type="submission" date="2016-01" db="EMBL/GenBank/DDBJ databases">
        <title>The new phylogeny of the genus Mycobacterium.</title>
        <authorList>
            <person name="Tarcisio F."/>
            <person name="Conor M."/>
            <person name="Antonella G."/>
            <person name="Elisabetta G."/>
            <person name="Giulia F.S."/>
            <person name="Sara T."/>
            <person name="Anna F."/>
            <person name="Clotilde B."/>
            <person name="Roberto B."/>
            <person name="Veronica D.S."/>
            <person name="Fabio R."/>
            <person name="Monica P."/>
            <person name="Olivier J."/>
            <person name="Enrico T."/>
            <person name="Nicola S."/>
        </authorList>
    </citation>
    <scope>NUCLEOTIDE SEQUENCE [LARGE SCALE GENOMIC DNA]</scope>
    <source>
        <strain evidence="6 7">DSM 45731</strain>
    </source>
</reference>
<dbReference type="CDD" id="cd01094">
    <property type="entry name" value="Alkanesulfonate_monoxygenase"/>
    <property type="match status" value="1"/>
</dbReference>
<protein>
    <submittedName>
        <fullName evidence="6">Alkanesulfonate monooxygenase</fullName>
    </submittedName>
</protein>
<gene>
    <name evidence="6" type="ORF">AWC06_21385</name>
</gene>
<sequence length="395" mass="43032">MSIHLHWFLPTYGDSRNLIAGGHGSTMHGDRPADLKYLIQLAQAAEVNGFEAVLTPTGQWCEDAWLTTAMLISSTESLKYLVALRPGLISPTLAAQMAATFQWQSQGRLLLNVVTGGESIEQRKFGDFLPKEARYARCGEFLDIVRRLWTSAEPVTVTAEHVRVEKASLARRPDPVPAIFFGGSSPEAGDVAASFADTYLTWGEPPDQVSEKLDWIRGLAKARGRELSYGIRLHVISRDTSEQAWSEAHRLLSALSPQTVAAAQQSLARSESEGQLRMRRLHGEGSAFDAGVDARRLEIYPNLWSGVGLVRGGAGTALVGSHQEVAERITEYAELGLDHFILSGYPHLEEAYTFGEGVRPILARRGLLGDGVELDKPTEPARSAFLPSVGDVSAS</sequence>
<evidence type="ECO:0000256" key="2">
    <source>
        <dbReference type="ARBA" id="ARBA00022643"/>
    </source>
</evidence>
<dbReference type="GO" id="GO:0008726">
    <property type="term" value="F:alkanesulfonate monooxygenase activity"/>
    <property type="evidence" value="ECO:0007669"/>
    <property type="project" value="TreeGrafter"/>
</dbReference>
<accession>A0A1X1UM57</accession>
<comment type="caution">
    <text evidence="6">The sequence shown here is derived from an EMBL/GenBank/DDBJ whole genome shotgun (WGS) entry which is preliminary data.</text>
</comment>
<dbReference type="PANTHER" id="PTHR42847">
    <property type="entry name" value="ALKANESULFONATE MONOOXYGENASE"/>
    <property type="match status" value="1"/>
</dbReference>
<dbReference type="Gene3D" id="3.20.20.30">
    <property type="entry name" value="Luciferase-like domain"/>
    <property type="match status" value="1"/>
</dbReference>
<evidence type="ECO:0000256" key="3">
    <source>
        <dbReference type="ARBA" id="ARBA00023002"/>
    </source>
</evidence>
<dbReference type="AlphaFoldDB" id="A0A1X1UM57"/>
<dbReference type="STRING" id="1260918.AWC06_21385"/>
<name>A0A1X1UM57_9MYCO</name>
<organism evidence="6 7">
    <name type="scientific">Mycobacterium fragae</name>
    <dbReference type="NCBI Taxonomy" id="1260918"/>
    <lineage>
        <taxon>Bacteria</taxon>
        <taxon>Bacillati</taxon>
        <taxon>Actinomycetota</taxon>
        <taxon>Actinomycetes</taxon>
        <taxon>Mycobacteriales</taxon>
        <taxon>Mycobacteriaceae</taxon>
        <taxon>Mycobacterium</taxon>
    </lineage>
</organism>
<evidence type="ECO:0000313" key="6">
    <source>
        <dbReference type="EMBL" id="ORV57892.1"/>
    </source>
</evidence>
<dbReference type="InterPro" id="IPR011251">
    <property type="entry name" value="Luciferase-like_dom"/>
</dbReference>
<dbReference type="SUPFAM" id="SSF51679">
    <property type="entry name" value="Bacterial luciferase-like"/>
    <property type="match status" value="1"/>
</dbReference>
<dbReference type="InterPro" id="IPR036661">
    <property type="entry name" value="Luciferase-like_sf"/>
</dbReference>
<keyword evidence="4 6" id="KW-0503">Monooxygenase</keyword>
<dbReference type="RefSeq" id="WP_211281984.1">
    <property type="nucleotide sequence ID" value="NZ_JACKVI010000003.1"/>
</dbReference>
<evidence type="ECO:0000259" key="5">
    <source>
        <dbReference type="Pfam" id="PF00296"/>
    </source>
</evidence>
<evidence type="ECO:0000313" key="7">
    <source>
        <dbReference type="Proteomes" id="UP000194000"/>
    </source>
</evidence>
<evidence type="ECO:0000256" key="4">
    <source>
        <dbReference type="ARBA" id="ARBA00023033"/>
    </source>
</evidence>
<proteinExistence type="predicted"/>